<dbReference type="AlphaFoldDB" id="A0A2Z6RXW3"/>
<reference evidence="2 4" key="1">
    <citation type="submission" date="2017-11" db="EMBL/GenBank/DDBJ databases">
        <title>The genome of Rhizophagus clarus HR1 reveals common genetic basis of auxotrophy among arbuscular mycorrhizal fungi.</title>
        <authorList>
            <person name="Kobayashi Y."/>
        </authorList>
    </citation>
    <scope>NUCLEOTIDE SEQUENCE [LARGE SCALE GENOMIC DNA]</scope>
    <source>
        <strain evidence="2 4">HR1</strain>
    </source>
</reference>
<keyword evidence="1" id="KW-0732">Signal</keyword>
<proteinExistence type="predicted"/>
<evidence type="ECO:0000313" key="4">
    <source>
        <dbReference type="Proteomes" id="UP000247702"/>
    </source>
</evidence>
<reference evidence="3" key="2">
    <citation type="submission" date="2019-10" db="EMBL/GenBank/DDBJ databases">
        <title>Conservation and host-specific expression of non-tandemly repeated heterogenous ribosome RNA gene in arbuscular mycorrhizal fungi.</title>
        <authorList>
            <person name="Maeda T."/>
            <person name="Kobayashi Y."/>
            <person name="Nakagawa T."/>
            <person name="Ezawa T."/>
            <person name="Yamaguchi K."/>
            <person name="Bino T."/>
            <person name="Nishimoto Y."/>
            <person name="Shigenobu S."/>
            <person name="Kawaguchi M."/>
        </authorList>
    </citation>
    <scope>NUCLEOTIDE SEQUENCE</scope>
    <source>
        <strain evidence="3">HR1</strain>
    </source>
</reference>
<evidence type="ECO:0000256" key="1">
    <source>
        <dbReference type="SAM" id="SignalP"/>
    </source>
</evidence>
<evidence type="ECO:0000313" key="3">
    <source>
        <dbReference type="EMBL" id="GES97619.1"/>
    </source>
</evidence>
<name>A0A2Z6RXW3_9GLOM</name>
<sequence>MKYFALAFAILVILFSLSPIEACESSCRKGVASGFAAAYTKEIKPFFKDFNDKLTQNLYNHVDLKNICGSTNKANEVKTLIKNNVKFTISKFQKDFSGKFSDLIQNAIFNQEPKFKGDCNHPFRIKQTKTLPWDPIACEKMDYICGNPPSICHFLDSEIKPRCVETVKNNLIIESKDLIKILRNTIKNTATINNIRGNKLNKLVDGCNKNIQTQVKAFTKNFETKFCNNNNCEQYDEVIKKEILSWP</sequence>
<dbReference type="OrthoDB" id="2324139at2759"/>
<dbReference type="Proteomes" id="UP000247702">
    <property type="component" value="Unassembled WGS sequence"/>
</dbReference>
<dbReference type="EMBL" id="BEXD01004027">
    <property type="protein sequence ID" value="GBC05753.1"/>
    <property type="molecule type" value="Genomic_DNA"/>
</dbReference>
<feature type="chain" id="PRO_5033340570" evidence="1">
    <location>
        <begin position="23"/>
        <end position="247"/>
    </location>
</feature>
<evidence type="ECO:0000313" key="2">
    <source>
        <dbReference type="EMBL" id="GBC05753.1"/>
    </source>
</evidence>
<gene>
    <name evidence="3" type="ORF">RCL2_002420500</name>
    <name evidence="2" type="ORF">RclHR1_06400003</name>
</gene>
<dbReference type="EMBL" id="BLAL01000259">
    <property type="protein sequence ID" value="GES97619.1"/>
    <property type="molecule type" value="Genomic_DNA"/>
</dbReference>
<feature type="signal peptide" evidence="1">
    <location>
        <begin position="1"/>
        <end position="22"/>
    </location>
</feature>
<keyword evidence="4" id="KW-1185">Reference proteome</keyword>
<dbReference type="Proteomes" id="UP000615446">
    <property type="component" value="Unassembled WGS sequence"/>
</dbReference>
<comment type="caution">
    <text evidence="2">The sequence shown here is derived from an EMBL/GenBank/DDBJ whole genome shotgun (WGS) entry which is preliminary data.</text>
</comment>
<accession>A0A2Z6RXW3</accession>
<protein>
    <submittedName>
        <fullName evidence="2">Uncharacterized protein</fullName>
    </submittedName>
</protein>
<organism evidence="2 4">
    <name type="scientific">Rhizophagus clarus</name>
    <dbReference type="NCBI Taxonomy" id="94130"/>
    <lineage>
        <taxon>Eukaryota</taxon>
        <taxon>Fungi</taxon>
        <taxon>Fungi incertae sedis</taxon>
        <taxon>Mucoromycota</taxon>
        <taxon>Glomeromycotina</taxon>
        <taxon>Glomeromycetes</taxon>
        <taxon>Glomerales</taxon>
        <taxon>Glomeraceae</taxon>
        <taxon>Rhizophagus</taxon>
    </lineage>
</organism>